<sequence>MIQMKIKYWLFCLRLNLSILCFYLLSCSSTINNDIVSFNVPKEGDSGFQLSNLSKSIEYIALETNEDSFLKLIQDLKFYKDKVFVLDFTSKILVFDRSGKFLYRLGNSGDGPGEFSSVSSFVIDEQTETVHIASLNRLISYSLENEYLVEKKVPFFIDYIDVINKKISLIAGNDGIKYNDKYVNQRSLFFMDKDLKISDSIPLLYIELDKETAASYPYKNYISKVNNENFIYTPVLVNESIIRDTLFNLVEKTLIPYLKLNFAPPLMNNKGNKLVVVKNVILSENYLLCEYIRNGRNMSFIGNRNNEFSINLTDGFLIDDEEVIQLRPFDLSKDQFYFIKTYNFSNISNEELNPLIGIVSLQ</sequence>
<organism evidence="1 2">
    <name type="scientific">Algoriphagus ratkowskyi</name>
    <dbReference type="NCBI Taxonomy" id="57028"/>
    <lineage>
        <taxon>Bacteria</taxon>
        <taxon>Pseudomonadati</taxon>
        <taxon>Bacteroidota</taxon>
        <taxon>Cytophagia</taxon>
        <taxon>Cytophagales</taxon>
        <taxon>Cyclobacteriaceae</taxon>
        <taxon>Algoriphagus</taxon>
    </lineage>
</organism>
<comment type="caution">
    <text evidence="1">The sequence shown here is derived from an EMBL/GenBank/DDBJ whole genome shotgun (WGS) entry which is preliminary data.</text>
</comment>
<dbReference type="Pfam" id="PF17170">
    <property type="entry name" value="DUF5128"/>
    <property type="match status" value="1"/>
</dbReference>
<protein>
    <submittedName>
        <fullName evidence="1">6-bladed beta-propeller</fullName>
    </submittedName>
</protein>
<dbReference type="Gene3D" id="2.120.10.30">
    <property type="entry name" value="TolB, C-terminal domain"/>
    <property type="match status" value="1"/>
</dbReference>
<gene>
    <name evidence="1" type="ORF">ESW18_20865</name>
</gene>
<proteinExistence type="predicted"/>
<keyword evidence="2" id="KW-1185">Reference proteome</keyword>
<reference evidence="1 2" key="1">
    <citation type="submission" date="2019-08" db="EMBL/GenBank/DDBJ databases">
        <title>Genome of Algoriphagus ratkowskyi IC026.</title>
        <authorList>
            <person name="Bowman J.P."/>
        </authorList>
    </citation>
    <scope>NUCLEOTIDE SEQUENCE [LARGE SCALE GENOMIC DNA]</scope>
    <source>
        <strain evidence="1 2">IC026</strain>
    </source>
</reference>
<dbReference type="InterPro" id="IPR011042">
    <property type="entry name" value="6-blade_b-propeller_TolB-like"/>
</dbReference>
<evidence type="ECO:0000313" key="1">
    <source>
        <dbReference type="EMBL" id="TXD75335.1"/>
    </source>
</evidence>
<evidence type="ECO:0000313" key="2">
    <source>
        <dbReference type="Proteomes" id="UP000321927"/>
    </source>
</evidence>
<accession>A0ABY3HHS0</accession>
<name>A0ABY3HHS0_9BACT</name>
<dbReference type="Proteomes" id="UP000321927">
    <property type="component" value="Unassembled WGS sequence"/>
</dbReference>
<dbReference type="EMBL" id="VORV01000032">
    <property type="protein sequence ID" value="TXD75335.1"/>
    <property type="molecule type" value="Genomic_DNA"/>
</dbReference>